<reference evidence="2 3" key="1">
    <citation type="submission" date="2013-04" db="EMBL/GenBank/DDBJ databases">
        <title>The Genome Sequence of Propionimicrobium lymphophilum ACS-093-V-SCH5.</title>
        <authorList>
            <consortium name="The Broad Institute Genomics Platform"/>
            <person name="Earl A."/>
            <person name="Ward D."/>
            <person name="Feldgarden M."/>
            <person name="Gevers D."/>
            <person name="Saerens B."/>
            <person name="Vaneechoutte M."/>
            <person name="Walker B."/>
            <person name="Young S."/>
            <person name="Zeng Q."/>
            <person name="Gargeya S."/>
            <person name="Fitzgerald M."/>
            <person name="Haas B."/>
            <person name="Abouelleil A."/>
            <person name="Allen A.W."/>
            <person name="Alvarado L."/>
            <person name="Arachchi H.M."/>
            <person name="Berlin A.M."/>
            <person name="Chapman S.B."/>
            <person name="Gainer-Dewar J."/>
            <person name="Goldberg J."/>
            <person name="Griggs A."/>
            <person name="Gujja S."/>
            <person name="Hansen M."/>
            <person name="Howarth C."/>
            <person name="Imamovic A."/>
            <person name="Ireland A."/>
            <person name="Larimer J."/>
            <person name="McCowan C."/>
            <person name="Murphy C."/>
            <person name="Pearson M."/>
            <person name="Poon T.W."/>
            <person name="Priest M."/>
            <person name="Roberts A."/>
            <person name="Saif S."/>
            <person name="Shea T."/>
            <person name="Sisk P."/>
            <person name="Sykes S."/>
            <person name="Wortman J."/>
            <person name="Nusbaum C."/>
            <person name="Birren B."/>
        </authorList>
    </citation>
    <scope>NUCLEOTIDE SEQUENCE [LARGE SCALE GENOMIC DNA]</scope>
    <source>
        <strain evidence="2 3">ACS-093-V-SCH5</strain>
    </source>
</reference>
<feature type="compositionally biased region" description="Polar residues" evidence="1">
    <location>
        <begin position="16"/>
        <end position="26"/>
    </location>
</feature>
<protein>
    <submittedName>
        <fullName evidence="2">CRISPR type I-e/-associated protein casb/cse2</fullName>
    </submittedName>
</protein>
<dbReference type="Pfam" id="PF09485">
    <property type="entry name" value="CRISPR_Cse2"/>
    <property type="match status" value="1"/>
</dbReference>
<proteinExistence type="predicted"/>
<gene>
    <name evidence="2" type="ORF">HMPREF9306_01428</name>
</gene>
<name>S2WJD8_9ACTN</name>
<dbReference type="InterPro" id="IPR038287">
    <property type="entry name" value="Cse2_sf"/>
</dbReference>
<dbReference type="STRING" id="883161.HMPREF9306_01428"/>
<dbReference type="EMBL" id="AGZR01000008">
    <property type="protein sequence ID" value="EPD32727.1"/>
    <property type="molecule type" value="Genomic_DNA"/>
</dbReference>
<dbReference type="CDD" id="cd09731">
    <property type="entry name" value="Cse2_I-E"/>
    <property type="match status" value="1"/>
</dbReference>
<evidence type="ECO:0000256" key="1">
    <source>
        <dbReference type="SAM" id="MobiDB-lite"/>
    </source>
</evidence>
<dbReference type="HOGENOM" id="CLU_081588_0_0_11"/>
<dbReference type="InterPro" id="IPR013382">
    <property type="entry name" value="CRISPR-assoc_prot_Cse2"/>
</dbReference>
<dbReference type="AlphaFoldDB" id="S2WJD8"/>
<dbReference type="Gene3D" id="1.10.520.40">
    <property type="entry name" value="CRISPR-associated protein Cse2"/>
    <property type="match status" value="1"/>
</dbReference>
<comment type="caution">
    <text evidence="2">The sequence shown here is derived from an EMBL/GenBank/DDBJ whole genome shotgun (WGS) entry which is preliminary data.</text>
</comment>
<sequence>METQEKDKSETRESLHTFSPSNHSNLRNFVSSKAQQLQANYLKQNPKAKAKLAALRKSINKPVGSDPETWQIVFEDFPENLIGKSDEPNRWELAAHTALALFSLHMQSAKSARHVSRVGLGQAIRKLIDAGSRDDQDSPVMRRFHALGTASTFAEIAYHARGLIQLMRAKDIPLDYGMLAQDFADLLVTSRQNSVRLRWARQLYKVNRPEEKQEKE</sequence>
<feature type="region of interest" description="Disordered" evidence="1">
    <location>
        <begin position="1"/>
        <end position="26"/>
    </location>
</feature>
<dbReference type="OrthoDB" id="4808431at2"/>
<keyword evidence="3" id="KW-1185">Reference proteome</keyword>
<feature type="compositionally biased region" description="Basic and acidic residues" evidence="1">
    <location>
        <begin position="1"/>
        <end position="15"/>
    </location>
</feature>
<organism evidence="2 3">
    <name type="scientific">Propionimicrobium lymphophilum ACS-093-V-SCH5</name>
    <dbReference type="NCBI Taxonomy" id="883161"/>
    <lineage>
        <taxon>Bacteria</taxon>
        <taxon>Bacillati</taxon>
        <taxon>Actinomycetota</taxon>
        <taxon>Actinomycetes</taxon>
        <taxon>Propionibacteriales</taxon>
        <taxon>Propionibacteriaceae</taxon>
        <taxon>Propionimicrobium</taxon>
    </lineage>
</organism>
<accession>S2WJD8</accession>
<evidence type="ECO:0000313" key="2">
    <source>
        <dbReference type="EMBL" id="EPD32727.1"/>
    </source>
</evidence>
<dbReference type="Proteomes" id="UP000014417">
    <property type="component" value="Unassembled WGS sequence"/>
</dbReference>
<dbReference type="RefSeq" id="WP_016456254.1">
    <property type="nucleotide sequence ID" value="NZ_KE150269.1"/>
</dbReference>
<evidence type="ECO:0000313" key="3">
    <source>
        <dbReference type="Proteomes" id="UP000014417"/>
    </source>
</evidence>
<dbReference type="NCBIfam" id="TIGR02548">
    <property type="entry name" value="casB_cse2"/>
    <property type="match status" value="1"/>
</dbReference>